<keyword evidence="2" id="KW-1185">Reference proteome</keyword>
<feature type="non-terminal residue" evidence="1">
    <location>
        <position position="127"/>
    </location>
</feature>
<sequence>MIKQSQVVRYLDQCTDNDSIDEVLGAYVICKFLNGAKCAQVLTKIHHLVCYLSLTDRGHIVEIGQEAFKSLAIEVSSGAQRVGTRPALTKPGIGIWNVIRSKRSFHQRLHSTITDASGGPGALSSFL</sequence>
<evidence type="ECO:0000313" key="1">
    <source>
        <dbReference type="EMBL" id="KIY68302.1"/>
    </source>
</evidence>
<proteinExistence type="predicted"/>
<dbReference type="EMBL" id="KN880505">
    <property type="protein sequence ID" value="KIY68302.1"/>
    <property type="molecule type" value="Genomic_DNA"/>
</dbReference>
<reference evidence="1 2" key="1">
    <citation type="journal article" date="2015" name="Fungal Genet. Biol.">
        <title>Evolution of novel wood decay mechanisms in Agaricales revealed by the genome sequences of Fistulina hepatica and Cylindrobasidium torrendii.</title>
        <authorList>
            <person name="Floudas D."/>
            <person name="Held B.W."/>
            <person name="Riley R."/>
            <person name="Nagy L.G."/>
            <person name="Koehler G."/>
            <person name="Ransdell A.S."/>
            <person name="Younus H."/>
            <person name="Chow J."/>
            <person name="Chiniquy J."/>
            <person name="Lipzen A."/>
            <person name="Tritt A."/>
            <person name="Sun H."/>
            <person name="Haridas S."/>
            <person name="LaButti K."/>
            <person name="Ohm R.A."/>
            <person name="Kues U."/>
            <person name="Blanchette R.A."/>
            <person name="Grigoriev I.V."/>
            <person name="Minto R.E."/>
            <person name="Hibbett D.S."/>
        </authorList>
    </citation>
    <scope>NUCLEOTIDE SEQUENCE [LARGE SCALE GENOMIC DNA]</scope>
    <source>
        <strain evidence="1 2">FP15055 ss-10</strain>
    </source>
</reference>
<evidence type="ECO:0000313" key="2">
    <source>
        <dbReference type="Proteomes" id="UP000054007"/>
    </source>
</evidence>
<accession>A0A0D7BCQ4</accession>
<name>A0A0D7BCQ4_9AGAR</name>
<protein>
    <submittedName>
        <fullName evidence="1">Uncharacterized protein</fullName>
    </submittedName>
</protein>
<dbReference type="Proteomes" id="UP000054007">
    <property type="component" value="Unassembled WGS sequence"/>
</dbReference>
<gene>
    <name evidence="1" type="ORF">CYLTODRAFT_314220</name>
</gene>
<organism evidence="1 2">
    <name type="scientific">Cylindrobasidium torrendii FP15055 ss-10</name>
    <dbReference type="NCBI Taxonomy" id="1314674"/>
    <lineage>
        <taxon>Eukaryota</taxon>
        <taxon>Fungi</taxon>
        <taxon>Dikarya</taxon>
        <taxon>Basidiomycota</taxon>
        <taxon>Agaricomycotina</taxon>
        <taxon>Agaricomycetes</taxon>
        <taxon>Agaricomycetidae</taxon>
        <taxon>Agaricales</taxon>
        <taxon>Marasmiineae</taxon>
        <taxon>Physalacriaceae</taxon>
        <taxon>Cylindrobasidium</taxon>
    </lineage>
</organism>
<dbReference type="OrthoDB" id="3029958at2759"/>
<dbReference type="AlphaFoldDB" id="A0A0D7BCQ4"/>